<sequence length="131" mass="14764">MPQAFLHRQQDIGVAAGFNIDHAVRMKTRKVKRRFEQVAPAQAPEDRSLHPCQDPCEENGRARIVGQIGAARHFVERTCCNAAARQVLIQFVDAERKRVVADAYALDTRDARSQIFEDGGLTHGIQETRQQ</sequence>
<protein>
    <submittedName>
        <fullName evidence="1">Uncharacterized protein</fullName>
    </submittedName>
</protein>
<name>A0A081REU6_SPHCR</name>
<comment type="caution">
    <text evidence="1">The sequence shown here is derived from an EMBL/GenBank/DDBJ whole genome shotgun (WGS) entry which is preliminary data.</text>
</comment>
<reference evidence="1 2" key="1">
    <citation type="submission" date="2014-02" db="EMBL/GenBank/DDBJ databases">
        <title>Whole genome sequence of Sphingobium chlorophenolicum NBRC 16172.</title>
        <authorList>
            <person name="Gan H.M."/>
            <person name="Gan H.Y."/>
            <person name="Chew T.H."/>
            <person name="Savka M.A."/>
        </authorList>
    </citation>
    <scope>NUCLEOTIDE SEQUENCE [LARGE SCALE GENOMIC DNA]</scope>
    <source>
        <strain evidence="1 2">NBRC 16172</strain>
    </source>
</reference>
<gene>
    <name evidence="1" type="ORF">BV95_01935</name>
</gene>
<evidence type="ECO:0000313" key="1">
    <source>
        <dbReference type="EMBL" id="KEQ53719.1"/>
    </source>
</evidence>
<dbReference type="eggNOG" id="ENOG5032HXT">
    <property type="taxonomic scope" value="Bacteria"/>
</dbReference>
<accession>A0A081REU6</accession>
<dbReference type="AlphaFoldDB" id="A0A081REU6"/>
<dbReference type="EMBL" id="JFHR01000018">
    <property type="protein sequence ID" value="KEQ53719.1"/>
    <property type="molecule type" value="Genomic_DNA"/>
</dbReference>
<evidence type="ECO:0000313" key="2">
    <source>
        <dbReference type="Proteomes" id="UP000028411"/>
    </source>
</evidence>
<proteinExistence type="predicted"/>
<dbReference type="Proteomes" id="UP000028411">
    <property type="component" value="Unassembled WGS sequence"/>
</dbReference>
<organism evidence="1 2">
    <name type="scientific">Sphingobium chlorophenolicum</name>
    <dbReference type="NCBI Taxonomy" id="46429"/>
    <lineage>
        <taxon>Bacteria</taxon>
        <taxon>Pseudomonadati</taxon>
        <taxon>Pseudomonadota</taxon>
        <taxon>Alphaproteobacteria</taxon>
        <taxon>Sphingomonadales</taxon>
        <taxon>Sphingomonadaceae</taxon>
        <taxon>Sphingobium</taxon>
    </lineage>
</organism>